<sequence>MKSDLNPNHSRIRKYALHPQFALFLVVGTERIDVVRGFASAPVVSRVMAVYSSHIKGGGVARRRQCILSLERYREICNEPWERRDWSESHRPQVRTSRFVKPHAVETRLYMVTVLSKFKAVTCCPLGV</sequence>
<protein>
    <submittedName>
        <fullName evidence="1">Uncharacterized protein</fullName>
    </submittedName>
</protein>
<gene>
    <name evidence="1" type="ORF">AVEN_33231_1</name>
</gene>
<evidence type="ECO:0000313" key="2">
    <source>
        <dbReference type="Proteomes" id="UP000499080"/>
    </source>
</evidence>
<dbReference type="Proteomes" id="UP000499080">
    <property type="component" value="Unassembled WGS sequence"/>
</dbReference>
<proteinExistence type="predicted"/>
<evidence type="ECO:0000313" key="1">
    <source>
        <dbReference type="EMBL" id="GBN92716.1"/>
    </source>
</evidence>
<organism evidence="1 2">
    <name type="scientific">Araneus ventricosus</name>
    <name type="common">Orbweaver spider</name>
    <name type="synonym">Epeira ventricosa</name>
    <dbReference type="NCBI Taxonomy" id="182803"/>
    <lineage>
        <taxon>Eukaryota</taxon>
        <taxon>Metazoa</taxon>
        <taxon>Ecdysozoa</taxon>
        <taxon>Arthropoda</taxon>
        <taxon>Chelicerata</taxon>
        <taxon>Arachnida</taxon>
        <taxon>Araneae</taxon>
        <taxon>Araneomorphae</taxon>
        <taxon>Entelegynae</taxon>
        <taxon>Araneoidea</taxon>
        <taxon>Araneidae</taxon>
        <taxon>Araneus</taxon>
    </lineage>
</organism>
<keyword evidence="2" id="KW-1185">Reference proteome</keyword>
<name>A0A4Y2SZL9_ARAVE</name>
<accession>A0A4Y2SZL9</accession>
<reference evidence="1 2" key="1">
    <citation type="journal article" date="2019" name="Sci. Rep.">
        <title>Orb-weaving spider Araneus ventricosus genome elucidates the spidroin gene catalogue.</title>
        <authorList>
            <person name="Kono N."/>
            <person name="Nakamura H."/>
            <person name="Ohtoshi R."/>
            <person name="Moran D.A.P."/>
            <person name="Shinohara A."/>
            <person name="Yoshida Y."/>
            <person name="Fujiwara M."/>
            <person name="Mori M."/>
            <person name="Tomita M."/>
            <person name="Arakawa K."/>
        </authorList>
    </citation>
    <scope>NUCLEOTIDE SEQUENCE [LARGE SCALE GENOMIC DNA]</scope>
</reference>
<comment type="caution">
    <text evidence="1">The sequence shown here is derived from an EMBL/GenBank/DDBJ whole genome shotgun (WGS) entry which is preliminary data.</text>
</comment>
<dbReference type="AlphaFoldDB" id="A0A4Y2SZL9"/>
<dbReference type="EMBL" id="BGPR01024546">
    <property type="protein sequence ID" value="GBN92716.1"/>
    <property type="molecule type" value="Genomic_DNA"/>
</dbReference>